<dbReference type="RefSeq" id="WP_096356521.1">
    <property type="nucleotide sequence ID" value="NZ_AP017313.1"/>
</dbReference>
<feature type="region of interest" description="Disordered" evidence="1">
    <location>
        <begin position="759"/>
        <end position="827"/>
    </location>
</feature>
<name>A0A839SCQ8_9SPHI</name>
<protein>
    <submittedName>
        <fullName evidence="4">Lipopolysaccharide export system protein LptA</fullName>
    </submittedName>
</protein>
<dbReference type="OrthoDB" id="9805931at2"/>
<proteinExistence type="predicted"/>
<evidence type="ECO:0000256" key="1">
    <source>
        <dbReference type="SAM" id="MobiDB-lite"/>
    </source>
</evidence>
<dbReference type="Gene3D" id="2.60.450.10">
    <property type="entry name" value="Lipopolysaccharide (LPS) transport protein A like domain"/>
    <property type="match status" value="2"/>
</dbReference>
<accession>A0A839SCQ8</accession>
<evidence type="ECO:0000313" key="5">
    <source>
        <dbReference type="Proteomes" id="UP000539265"/>
    </source>
</evidence>
<feature type="domain" description="Organic solvent tolerance-like N-terminal" evidence="3">
    <location>
        <begin position="24"/>
        <end position="178"/>
    </location>
</feature>
<keyword evidence="5" id="KW-1185">Reference proteome</keyword>
<evidence type="ECO:0000259" key="3">
    <source>
        <dbReference type="Pfam" id="PF13100"/>
    </source>
</evidence>
<feature type="compositionally biased region" description="Basic and acidic residues" evidence="1">
    <location>
        <begin position="785"/>
        <end position="800"/>
    </location>
</feature>
<feature type="signal peptide" evidence="2">
    <location>
        <begin position="1"/>
        <end position="19"/>
    </location>
</feature>
<evidence type="ECO:0000256" key="2">
    <source>
        <dbReference type="SAM" id="SignalP"/>
    </source>
</evidence>
<evidence type="ECO:0000313" key="4">
    <source>
        <dbReference type="EMBL" id="MBB3054690.1"/>
    </source>
</evidence>
<dbReference type="AlphaFoldDB" id="A0A839SCQ8"/>
<keyword evidence="2" id="KW-0732">Signal</keyword>
<dbReference type="Pfam" id="PF13100">
    <property type="entry name" value="OstA_2"/>
    <property type="match status" value="1"/>
</dbReference>
<reference evidence="4" key="1">
    <citation type="submission" date="2020-08" db="EMBL/GenBank/DDBJ databases">
        <title>Genomic Encyclopedia of Type Strains, Phase III (KMG-III): the genomes of soil and plant-associated and newly described type strains.</title>
        <authorList>
            <person name="Whitman W."/>
        </authorList>
    </citation>
    <scope>NUCLEOTIDE SEQUENCE [LARGE SCALE GENOMIC DNA]</scope>
    <source>
        <strain evidence="4">CECT 8628</strain>
    </source>
</reference>
<sequence length="888" mass="98553">MNKYVLSFCLLLAAGVAMGQKKSIVNLIKSQSSTGIKLNGKDIIKVYQGTFKQDFSTLSSDSAYFYPKDNAVDAFGNVHINQGDTLNVYSDKLNYNGNTKVAILTDNVRLVDKDATLTTNHLNYNTATRIGTYTDGGKLVNKDNTLLSKNGYYFAVSRDAYFRYDVSLKTPDALVKTDTMRYNTGTRISYFYGPTNIYSTKNEKDKDTLYTENGNYNTVNEQASFGKNNFYHSGTKSLKGDSLFYDKLKGYGRAVKHVIFNDREQKTTIRGNLGTYFKADERTIITDDPYVIMVTEQKDTTNADSAAKADSLKKLQPQKKGAITMDQLIKKMIPGKTGSISSEQKNKLIDSALIKKDELIKRIQAENLSRTDSAFKKLSPQINAVIPKKDIPAVVNTATGLIKSDSTVKKLMAKSNTPKTKIVPAKKPGGATVAKNTGKPVATDKLQFKKLTGKDTSKMKTDSIYMSADTIETQIMTYKDLKVYFEKQRQAHLIDTTVKKKAKVKESKFLSGARAVLKIDSNFLQREIFGKAKPVAVKKKQLTKKQLEKDSIIKKQQADSIATAKLHEPSDTARIRIIIAHHNFKMFKSDLQAKADSMFYSNSDSTIRCYVNPMMWTQGSQLSGDTIHLQMKHKKLDNLTMWPHAFIVNIEKTDSLHFNQVAGKRMRGFFKDDKLHRMLIEGNAESIYFARDSGKMTISGMQRSLSSKIRADFKDNKVTNMGFYTKPENKYGPLNKFTEDDKILKGFIWKPKDRPVSKESIIPSFSKKKKKAEAKAPAAKAAKGKPNDKKTGGKTAKDSTQKTSPGKLPALKTAKDSTVKPPAIKAAKDSTIKTPLIKAAKDSAVKKGPASLPVGGAGKDSTLNSPVKLPVIKAIKDSAKTVPPKGNR</sequence>
<dbReference type="InterPro" id="IPR005653">
    <property type="entry name" value="OstA-like_N"/>
</dbReference>
<organism evidence="4 5">
    <name type="scientific">Mucilaginibacter gotjawali</name>
    <dbReference type="NCBI Taxonomy" id="1550579"/>
    <lineage>
        <taxon>Bacteria</taxon>
        <taxon>Pseudomonadati</taxon>
        <taxon>Bacteroidota</taxon>
        <taxon>Sphingobacteriia</taxon>
        <taxon>Sphingobacteriales</taxon>
        <taxon>Sphingobacteriaceae</taxon>
        <taxon>Mucilaginibacter</taxon>
    </lineage>
</organism>
<comment type="caution">
    <text evidence="4">The sequence shown here is derived from an EMBL/GenBank/DDBJ whole genome shotgun (WGS) entry which is preliminary data.</text>
</comment>
<feature type="chain" id="PRO_5032373221" evidence="2">
    <location>
        <begin position="20"/>
        <end position="888"/>
    </location>
</feature>
<dbReference type="Proteomes" id="UP000539265">
    <property type="component" value="Unassembled WGS sequence"/>
</dbReference>
<feature type="region of interest" description="Disordered" evidence="1">
    <location>
        <begin position="842"/>
        <end position="864"/>
    </location>
</feature>
<gene>
    <name evidence="4" type="ORF">FHS11_001100</name>
</gene>
<dbReference type="EMBL" id="JACHWX010000002">
    <property type="protein sequence ID" value="MBB3054690.1"/>
    <property type="molecule type" value="Genomic_DNA"/>
</dbReference>